<proteinExistence type="predicted"/>
<dbReference type="RefSeq" id="WP_381365046.1">
    <property type="nucleotide sequence ID" value="NZ_JBHSOA010000043.1"/>
</dbReference>
<keyword evidence="1" id="KW-0812">Transmembrane</keyword>
<evidence type="ECO:0000313" key="3">
    <source>
        <dbReference type="Proteomes" id="UP001596180"/>
    </source>
</evidence>
<gene>
    <name evidence="2" type="ORF">ACFPZI_20915</name>
</gene>
<evidence type="ECO:0000313" key="2">
    <source>
        <dbReference type="EMBL" id="MFC5854175.1"/>
    </source>
</evidence>
<reference evidence="3" key="1">
    <citation type="journal article" date="2019" name="Int. J. Syst. Evol. Microbiol.">
        <title>The Global Catalogue of Microorganisms (GCM) 10K type strain sequencing project: providing services to taxonomists for standard genome sequencing and annotation.</title>
        <authorList>
            <consortium name="The Broad Institute Genomics Platform"/>
            <consortium name="The Broad Institute Genome Sequencing Center for Infectious Disease"/>
            <person name="Wu L."/>
            <person name="Ma J."/>
        </authorList>
    </citation>
    <scope>NUCLEOTIDE SEQUENCE [LARGE SCALE GENOMIC DNA]</scope>
    <source>
        <strain evidence="3">JCM 10411</strain>
    </source>
</reference>
<organism evidence="2 3">
    <name type="scientific">Streptomyces chlorus</name>
    <dbReference type="NCBI Taxonomy" id="887452"/>
    <lineage>
        <taxon>Bacteria</taxon>
        <taxon>Bacillati</taxon>
        <taxon>Actinomycetota</taxon>
        <taxon>Actinomycetes</taxon>
        <taxon>Kitasatosporales</taxon>
        <taxon>Streptomycetaceae</taxon>
        <taxon>Streptomyces</taxon>
    </lineage>
</organism>
<evidence type="ECO:0000256" key="1">
    <source>
        <dbReference type="SAM" id="Phobius"/>
    </source>
</evidence>
<feature type="transmembrane region" description="Helical" evidence="1">
    <location>
        <begin position="6"/>
        <end position="28"/>
    </location>
</feature>
<dbReference type="Proteomes" id="UP001596180">
    <property type="component" value="Unassembled WGS sequence"/>
</dbReference>
<comment type="caution">
    <text evidence="2">The sequence shown here is derived from an EMBL/GenBank/DDBJ whole genome shotgun (WGS) entry which is preliminary data.</text>
</comment>
<protein>
    <submittedName>
        <fullName evidence="2">Uncharacterized protein</fullName>
    </submittedName>
</protein>
<keyword evidence="1" id="KW-1133">Transmembrane helix</keyword>
<accession>A0ABW1E0T7</accession>
<keyword evidence="3" id="KW-1185">Reference proteome</keyword>
<sequence>MSASVLPAAQLLVTAALVAWMVTGFTRLPGRWLRWKMFCRANFTIITLTGTKDGRTEPVNVYEYLSPGSFILGPPQLQAILTHLTHSGRYDRIDGHGRLLNADGEQPIEVRDSRVVL</sequence>
<name>A0ABW1E0T7_9ACTN</name>
<dbReference type="EMBL" id="JBHSOA010000043">
    <property type="protein sequence ID" value="MFC5854175.1"/>
    <property type="molecule type" value="Genomic_DNA"/>
</dbReference>
<keyword evidence="1" id="KW-0472">Membrane</keyword>